<feature type="domain" description="NAD-dependent epimerase/dehydratase" evidence="1">
    <location>
        <begin position="6"/>
        <end position="207"/>
    </location>
</feature>
<keyword evidence="3" id="KW-1185">Reference proteome</keyword>
<evidence type="ECO:0000259" key="1">
    <source>
        <dbReference type="Pfam" id="PF01370"/>
    </source>
</evidence>
<evidence type="ECO:0000313" key="2">
    <source>
        <dbReference type="EMBL" id="QXN94117.1"/>
    </source>
</evidence>
<name>A0ABX8RWT7_NOCIO</name>
<protein>
    <submittedName>
        <fullName evidence="2">NAD(P)-dependent oxidoreductase</fullName>
    </submittedName>
</protein>
<dbReference type="PANTHER" id="PTHR43245">
    <property type="entry name" value="BIFUNCTIONAL POLYMYXIN RESISTANCE PROTEIN ARNA"/>
    <property type="match status" value="1"/>
</dbReference>
<evidence type="ECO:0000313" key="3">
    <source>
        <dbReference type="Proteomes" id="UP000694257"/>
    </source>
</evidence>
<dbReference type="Pfam" id="PF01370">
    <property type="entry name" value="Epimerase"/>
    <property type="match status" value="1"/>
</dbReference>
<proteinExistence type="predicted"/>
<reference evidence="2 3" key="1">
    <citation type="submission" date="2021-07" db="EMBL/GenBank/DDBJ databases">
        <title>Whole Genome Sequence of Nocardia Iowensis.</title>
        <authorList>
            <person name="Lamm A."/>
            <person name="Collins-Fairclough A.M."/>
            <person name="Bunk B."/>
            <person name="Sproer C."/>
        </authorList>
    </citation>
    <scope>NUCLEOTIDE SEQUENCE [LARGE SCALE GENOMIC DNA]</scope>
    <source>
        <strain evidence="2 3">NRRL 5646</strain>
    </source>
</reference>
<accession>A0ABX8RWT7</accession>
<dbReference type="EMBL" id="CP078145">
    <property type="protein sequence ID" value="QXN94117.1"/>
    <property type="molecule type" value="Genomic_DNA"/>
</dbReference>
<dbReference type="InterPro" id="IPR001509">
    <property type="entry name" value="Epimerase_deHydtase"/>
</dbReference>
<organism evidence="2 3">
    <name type="scientific">Nocardia iowensis</name>
    <dbReference type="NCBI Taxonomy" id="204891"/>
    <lineage>
        <taxon>Bacteria</taxon>
        <taxon>Bacillati</taxon>
        <taxon>Actinomycetota</taxon>
        <taxon>Actinomycetes</taxon>
        <taxon>Mycobacteriales</taxon>
        <taxon>Nocardiaceae</taxon>
        <taxon>Nocardia</taxon>
    </lineage>
</organism>
<sequence length="306" mass="32171">MARTAVLIGGTGYLGGGIGRILTAHGIAVISVGRAEFDVLTRPIAALTRLLAGADLVVNAAGALWQATDQQMEVANIVLVQRLLDAVDAMDRPVPIVQLGSVYEYGAAPHGRSVDESAPPRPQSAYGRSKLAATECLTRWHGPGVVLRCSTVVGARAPRASLLGSVAHRLAEPVANPTGPSILELPPLRGTVDVLDLRDLGAAVLAADRWLSCDTAAAVDIVNVASGVRVPVEYAVQRLVELSALPVRVVSAEGPGSPRATANGAPSISIEKAYRQWGWSPRFDLDDALRELWRYTSEARTGTGNN</sequence>
<dbReference type="InterPro" id="IPR050177">
    <property type="entry name" value="Lipid_A_modif_metabolic_enz"/>
</dbReference>
<gene>
    <name evidence="2" type="ORF">KV110_14260</name>
</gene>
<dbReference type="Proteomes" id="UP000694257">
    <property type="component" value="Chromosome"/>
</dbReference>
<dbReference type="PANTHER" id="PTHR43245:SF55">
    <property type="entry name" value="NAD(P)-BINDING DOMAIN-CONTAINING PROTEIN"/>
    <property type="match status" value="1"/>
</dbReference>
<dbReference type="RefSeq" id="WP_218476551.1">
    <property type="nucleotide sequence ID" value="NZ_BAABJN010000018.1"/>
</dbReference>